<dbReference type="EMBL" id="CP077091">
    <property type="protein sequence ID" value="QXI19616.1"/>
    <property type="molecule type" value="Genomic_DNA"/>
</dbReference>
<organism evidence="2 3">
    <name type="scientific">Pseudomonas hamedanensis</name>
    <dbReference type="NCBI Taxonomy" id="2745504"/>
    <lineage>
        <taxon>Bacteria</taxon>
        <taxon>Pseudomonadati</taxon>
        <taxon>Pseudomonadota</taxon>
        <taxon>Gammaproteobacteria</taxon>
        <taxon>Pseudomonadales</taxon>
        <taxon>Pseudomonadaceae</taxon>
        <taxon>Pseudomonas</taxon>
    </lineage>
</organism>
<dbReference type="Pfam" id="PF16778">
    <property type="entry name" value="Phage_tail_APC"/>
    <property type="match status" value="1"/>
</dbReference>
<keyword evidence="3" id="KW-1185">Reference proteome</keyword>
<sequence>MYYFSPTTSGFYHSDLHGLNIPADAFVLSEGEYCALVSNAPEGTVLSLDIDGRPKRVPVVAQRHDSIERAWRNQMLQSTQWLVLRDAEELETGEGTTLRAEEFKQLLAYRQALRDWPDHPEFPDARSRPVEPDWLGALTF</sequence>
<evidence type="ECO:0000313" key="3">
    <source>
        <dbReference type="Proteomes" id="UP000631521"/>
    </source>
</evidence>
<dbReference type="KEGG" id="phv:HU739_011655"/>
<accession>A0A9E6P4Z1</accession>
<feature type="domain" description="Phage tail assembly chaperone-like" evidence="1">
    <location>
        <begin position="68"/>
        <end position="133"/>
    </location>
</feature>
<protein>
    <submittedName>
        <fullName evidence="2">Phage tail assembly chaperone</fullName>
    </submittedName>
</protein>
<name>A0A9E6P4Z1_9PSED</name>
<dbReference type="AlphaFoldDB" id="A0A9E6P4Z1"/>
<proteinExistence type="predicted"/>
<evidence type="ECO:0000259" key="1">
    <source>
        <dbReference type="Pfam" id="PF16778"/>
    </source>
</evidence>
<dbReference type="Proteomes" id="UP000631521">
    <property type="component" value="Chromosome"/>
</dbReference>
<gene>
    <name evidence="2" type="ORF">HU739_011655</name>
</gene>
<evidence type="ECO:0000313" key="2">
    <source>
        <dbReference type="EMBL" id="QXI19616.1"/>
    </source>
</evidence>
<dbReference type="RefSeq" id="WP_186550286.1">
    <property type="nucleotide sequence ID" value="NZ_CP077091.1"/>
</dbReference>
<reference evidence="2 3" key="1">
    <citation type="journal article" date="2020" name="Microorganisms">
        <title>Reliable Identification of Environmental Pseudomonas Isolates Using the rpoD Gene.</title>
        <authorList>
            <consortium name="The Broad Institute Genome Sequencing Platform"/>
            <person name="Girard L."/>
            <person name="Lood C."/>
            <person name="Rokni-Zadeh H."/>
            <person name="van Noort V."/>
            <person name="Lavigne R."/>
            <person name="De Mot R."/>
        </authorList>
    </citation>
    <scope>NUCLEOTIDE SEQUENCE [LARGE SCALE GENOMIC DNA]</scope>
    <source>
        <strain evidence="2 3">SWRI65</strain>
    </source>
</reference>
<dbReference type="InterPro" id="IPR031893">
    <property type="entry name" value="Phage_tail_APC"/>
</dbReference>
<reference evidence="2 3" key="2">
    <citation type="journal article" date="2021" name="Microorganisms">
        <title>The Ever-Expanding Pseudomonas Genus: Description of 43 New Species and Partition of the Pseudomonas putida Group.</title>
        <authorList>
            <person name="Girard L."/>
            <person name="Lood C."/>
            <person name="Hofte M."/>
            <person name="Vandamme P."/>
            <person name="Rokni-Zadeh H."/>
            <person name="van Noort V."/>
            <person name="Lavigne R."/>
            <person name="De Mot R."/>
        </authorList>
    </citation>
    <scope>NUCLEOTIDE SEQUENCE [LARGE SCALE GENOMIC DNA]</scope>
    <source>
        <strain evidence="2 3">SWRI65</strain>
    </source>
</reference>